<keyword evidence="1" id="KW-0067">ATP-binding</keyword>
<dbReference type="Gene3D" id="3.30.565.10">
    <property type="entry name" value="Histidine kinase-like ATPase, C-terminal domain"/>
    <property type="match status" value="1"/>
</dbReference>
<accession>A0ABD7JR51</accession>
<dbReference type="Proteomes" id="UP000276985">
    <property type="component" value="Unassembled WGS sequence"/>
</dbReference>
<proteinExistence type="predicted"/>
<sequence length="693" mass="77828">MQEELVLRFSHNVLEHLGLKLYQNKPTNVLAELVSNSWDAYANNVWIDISNTSGGAPRLIAVADDGHGMTHTSLRDNYLVVGKPKRDEGEVNKGVREGFAERKPMGRKGIGKLAPFGVARLVSLITVSEGMATWLTFNYEGMLKSEGDYKSFSEYKPDILASNVPLASVDSSLAGEGAKYVESFKRRLGDDGSGTLILAGDLTLRRAILAADLMESLGRRFTVTLCRPDFKVWVNGEELQESHAFPAWYLRIPESGSKTAVVQTPDGSREVSYWVGFVKEASWPQEQAGVGVYAHGKIAQDRAFFFGVKGSEIFSRYMYAVVEADWIDELEYDAISTDRTSINWDDPNFEGFYSWGASSVKDWVKEYQKALKLSAKEEGGKLIDKVVVDKSLYVRPSEKEHLVDLLSEITPRMQGDGESQERLVEATVKAWVHEPARRLIKKLWEEAALFDAEKFSLIMDRLVEQLVPESLSLAVVFSQRVFALTQLEGHIMRGQETQLQFLIEQFPWILDKKYESYIPRRALKTICEEAQQQGIFTARPVHVASPADYTKPDFVFFVDSADTHILVVELKGPDAVASWPEFEQLHSYMTYLQSRDSSKKVRGVLLAREFDPGIQEQKSNAMEYVKWQDVLKLSRRDHMQLLGGLLAGADADPNDVRVRQVCDLGGHSVTGFLAQMAKTSPELDEIVKAVKKS</sequence>
<dbReference type="GO" id="GO:0005524">
    <property type="term" value="F:ATP binding"/>
    <property type="evidence" value="ECO:0007669"/>
    <property type="project" value="UniProtKB-KW"/>
</dbReference>
<protein>
    <submittedName>
        <fullName evidence="1">ATP-binding protein</fullName>
    </submittedName>
</protein>
<dbReference type="SUPFAM" id="SSF55874">
    <property type="entry name" value="ATPase domain of HSP90 chaperone/DNA topoisomerase II/histidine kinase"/>
    <property type="match status" value="1"/>
</dbReference>
<organism evidence="1 2">
    <name type="scientific">Pseudomonas aeruginosa</name>
    <dbReference type="NCBI Taxonomy" id="287"/>
    <lineage>
        <taxon>Bacteria</taxon>
        <taxon>Pseudomonadati</taxon>
        <taxon>Pseudomonadota</taxon>
        <taxon>Gammaproteobacteria</taxon>
        <taxon>Pseudomonadales</taxon>
        <taxon>Pseudomonadaceae</taxon>
        <taxon>Pseudomonas</taxon>
    </lineage>
</organism>
<dbReference type="InterPro" id="IPR011856">
    <property type="entry name" value="tRNA_endonuc-like_dom_sf"/>
</dbReference>
<reference evidence="1 2" key="1">
    <citation type="submission" date="2018-12" db="EMBL/GenBank/DDBJ databases">
        <title>Pseudomonas aeruginosa Diversity Panel.</title>
        <authorList>
            <person name="Snesrud E."/>
            <person name="Mcgann P."/>
        </authorList>
    </citation>
    <scope>NUCLEOTIDE SEQUENCE [LARGE SCALE GENOMIC DNA]</scope>
    <source>
        <strain evidence="1 2">MRSN6241</strain>
    </source>
</reference>
<comment type="caution">
    <text evidence="1">The sequence shown here is derived from an EMBL/GenBank/DDBJ whole genome shotgun (WGS) entry which is preliminary data.</text>
</comment>
<dbReference type="InterPro" id="IPR036890">
    <property type="entry name" value="HATPase_C_sf"/>
</dbReference>
<keyword evidence="1" id="KW-0547">Nucleotide-binding</keyword>
<dbReference type="Gene3D" id="3.40.1350.10">
    <property type="match status" value="1"/>
</dbReference>
<dbReference type="Pfam" id="PF13589">
    <property type="entry name" value="HATPase_c_3"/>
    <property type="match status" value="1"/>
</dbReference>
<gene>
    <name evidence="1" type="ORF">DY940_34425</name>
</gene>
<dbReference type="EMBL" id="RXTL01000088">
    <property type="protein sequence ID" value="RTS36681.1"/>
    <property type="molecule type" value="Genomic_DNA"/>
</dbReference>
<dbReference type="AlphaFoldDB" id="A0ABD7JR51"/>
<name>A0ABD7JR51_PSEAI</name>
<evidence type="ECO:0000313" key="2">
    <source>
        <dbReference type="Proteomes" id="UP000276985"/>
    </source>
</evidence>
<evidence type="ECO:0000313" key="1">
    <source>
        <dbReference type="EMBL" id="RTS36681.1"/>
    </source>
</evidence>